<gene>
    <name evidence="1" type="ORF">HJG63_016596</name>
</gene>
<evidence type="ECO:0000313" key="2">
    <source>
        <dbReference type="Proteomes" id="UP000593571"/>
    </source>
</evidence>
<dbReference type="Proteomes" id="UP000593571">
    <property type="component" value="Unassembled WGS sequence"/>
</dbReference>
<comment type="caution">
    <text evidence="1">The sequence shown here is derived from an EMBL/GenBank/DDBJ whole genome shotgun (WGS) entry which is preliminary data.</text>
</comment>
<accession>A0A7J8EAC6</accession>
<proteinExistence type="predicted"/>
<dbReference type="AlphaFoldDB" id="A0A7J8EAC6"/>
<name>A0A7J8EAC6_ROUAE</name>
<sequence>MSARKQTTLSWVVIADSPRVIRQQLWGQKLLMKMAYWI</sequence>
<reference evidence="1 2" key="1">
    <citation type="journal article" date="2020" name="Nature">
        <title>Six reference-quality genomes reveal evolution of bat adaptations.</title>
        <authorList>
            <person name="Jebb D."/>
            <person name="Huang Z."/>
            <person name="Pippel M."/>
            <person name="Hughes G.M."/>
            <person name="Lavrichenko K."/>
            <person name="Devanna P."/>
            <person name="Winkler S."/>
            <person name="Jermiin L.S."/>
            <person name="Skirmuntt E.C."/>
            <person name="Katzourakis A."/>
            <person name="Burkitt-Gray L."/>
            <person name="Ray D.A."/>
            <person name="Sullivan K.A.M."/>
            <person name="Roscito J.G."/>
            <person name="Kirilenko B.M."/>
            <person name="Davalos L.M."/>
            <person name="Corthals A.P."/>
            <person name="Power M.L."/>
            <person name="Jones G."/>
            <person name="Ransome R.D."/>
            <person name="Dechmann D.K.N."/>
            <person name="Locatelli A.G."/>
            <person name="Puechmaille S.J."/>
            <person name="Fedrigo O."/>
            <person name="Jarvis E.D."/>
            <person name="Hiller M."/>
            <person name="Vernes S.C."/>
            <person name="Myers E.W."/>
            <person name="Teeling E.C."/>
        </authorList>
    </citation>
    <scope>NUCLEOTIDE SEQUENCE [LARGE SCALE GENOMIC DNA]</scope>
    <source>
        <strain evidence="1">MRouAeg1</strain>
        <tissue evidence="1">Muscle</tissue>
    </source>
</reference>
<organism evidence="1 2">
    <name type="scientific">Rousettus aegyptiacus</name>
    <name type="common">Egyptian fruit bat</name>
    <name type="synonym">Pteropus aegyptiacus</name>
    <dbReference type="NCBI Taxonomy" id="9407"/>
    <lineage>
        <taxon>Eukaryota</taxon>
        <taxon>Metazoa</taxon>
        <taxon>Chordata</taxon>
        <taxon>Craniata</taxon>
        <taxon>Vertebrata</taxon>
        <taxon>Euteleostomi</taxon>
        <taxon>Mammalia</taxon>
        <taxon>Eutheria</taxon>
        <taxon>Laurasiatheria</taxon>
        <taxon>Chiroptera</taxon>
        <taxon>Yinpterochiroptera</taxon>
        <taxon>Pteropodoidea</taxon>
        <taxon>Pteropodidae</taxon>
        <taxon>Rousettinae</taxon>
        <taxon>Rousettus</taxon>
    </lineage>
</organism>
<dbReference type="EMBL" id="JACASE010000010">
    <property type="protein sequence ID" value="KAF6432251.1"/>
    <property type="molecule type" value="Genomic_DNA"/>
</dbReference>
<keyword evidence="2" id="KW-1185">Reference proteome</keyword>
<protein>
    <submittedName>
        <fullName evidence="1">Replication factor C subunit 1</fullName>
    </submittedName>
</protein>
<evidence type="ECO:0000313" key="1">
    <source>
        <dbReference type="EMBL" id="KAF6432251.1"/>
    </source>
</evidence>